<proteinExistence type="predicted"/>
<sequence>MIIYGFYVFIFNLFSSILNCRLLFLTKIAQIFSLRQYANNKILNTISCVCYLLKKIYFSDFLTIYNVYLHYMKYLCIDNLYVIFTKKNNLKIRLWKLLKV</sequence>
<dbReference type="InParanoid" id="J8ZWR3"/>
<gene>
    <name evidence="2" type="ORF">EDEG_01615</name>
</gene>
<keyword evidence="1" id="KW-1133">Transmembrane helix</keyword>
<keyword evidence="1" id="KW-0472">Membrane</keyword>
<evidence type="ECO:0000313" key="3">
    <source>
        <dbReference type="Proteomes" id="UP000003163"/>
    </source>
</evidence>
<organism evidence="2 3">
    <name type="scientific">Edhazardia aedis (strain USNM 41457)</name>
    <name type="common">Microsporidian parasite</name>
    <dbReference type="NCBI Taxonomy" id="1003232"/>
    <lineage>
        <taxon>Eukaryota</taxon>
        <taxon>Fungi</taxon>
        <taxon>Fungi incertae sedis</taxon>
        <taxon>Microsporidia</taxon>
        <taxon>Edhazardia</taxon>
    </lineage>
</organism>
<dbReference type="HOGENOM" id="CLU_2306048_0_0_1"/>
<accession>J8ZWR3</accession>
<keyword evidence="3" id="KW-1185">Reference proteome</keyword>
<dbReference type="VEuPathDB" id="MicrosporidiaDB:EDEG_01615"/>
<evidence type="ECO:0000313" key="2">
    <source>
        <dbReference type="EMBL" id="EJW04093.1"/>
    </source>
</evidence>
<keyword evidence="1" id="KW-0812">Transmembrane</keyword>
<protein>
    <submittedName>
        <fullName evidence="2">Uncharacterized protein</fullName>
    </submittedName>
</protein>
<dbReference type="AlphaFoldDB" id="J8ZWR3"/>
<name>J8ZWR3_EDHAE</name>
<evidence type="ECO:0000256" key="1">
    <source>
        <dbReference type="SAM" id="Phobius"/>
    </source>
</evidence>
<reference evidence="2 3" key="1">
    <citation type="submission" date="2011-08" db="EMBL/GenBank/DDBJ databases">
        <authorList>
            <person name="Liu Z.J."/>
            <person name="Shi F.L."/>
            <person name="Lu J.Q."/>
            <person name="Li M."/>
            <person name="Wang Z.L."/>
        </authorList>
    </citation>
    <scope>NUCLEOTIDE SEQUENCE [LARGE SCALE GENOMIC DNA]</scope>
    <source>
        <strain evidence="2 3">USNM 41457</strain>
    </source>
</reference>
<reference evidence="3" key="2">
    <citation type="submission" date="2015-07" db="EMBL/GenBank/DDBJ databases">
        <title>Contrasting host-pathogen interactions and genome evolution in two generalist and specialist microsporidian pathogens of mosquitoes.</title>
        <authorList>
            <consortium name="The Broad Institute Genomics Platform"/>
            <consortium name="The Broad Institute Genome Sequencing Center for Infectious Disease"/>
            <person name="Cuomo C.A."/>
            <person name="Sanscrainte N.D."/>
            <person name="Goldberg J.M."/>
            <person name="Heiman D."/>
            <person name="Young S."/>
            <person name="Zeng Q."/>
            <person name="Becnel J.J."/>
            <person name="Birren B.W."/>
        </authorList>
    </citation>
    <scope>NUCLEOTIDE SEQUENCE [LARGE SCALE GENOMIC DNA]</scope>
    <source>
        <strain evidence="3">USNM 41457</strain>
    </source>
</reference>
<dbReference type="Proteomes" id="UP000003163">
    <property type="component" value="Unassembled WGS sequence"/>
</dbReference>
<feature type="transmembrane region" description="Helical" evidence="1">
    <location>
        <begin position="6"/>
        <end position="25"/>
    </location>
</feature>
<comment type="caution">
    <text evidence="2">The sequence shown here is derived from an EMBL/GenBank/DDBJ whole genome shotgun (WGS) entry which is preliminary data.</text>
</comment>
<dbReference type="EMBL" id="AFBI03000024">
    <property type="protein sequence ID" value="EJW04093.1"/>
    <property type="molecule type" value="Genomic_DNA"/>
</dbReference>